<evidence type="ECO:0008006" key="7">
    <source>
        <dbReference type="Google" id="ProtNLM"/>
    </source>
</evidence>
<dbReference type="EMBL" id="JAPQFL010000002">
    <property type="protein sequence ID" value="MDD9327698.1"/>
    <property type="molecule type" value="Genomic_DNA"/>
</dbReference>
<evidence type="ECO:0000256" key="1">
    <source>
        <dbReference type="SAM" id="MobiDB-lite"/>
    </source>
</evidence>
<accession>A0A9X4E8W8</accession>
<evidence type="ECO:0000313" key="6">
    <source>
        <dbReference type="Proteomes" id="UP001149607"/>
    </source>
</evidence>
<feature type="domain" description="Putative tail fiber protein gp53-like C-terminal" evidence="3">
    <location>
        <begin position="356"/>
        <end position="444"/>
    </location>
</feature>
<proteinExistence type="predicted"/>
<feature type="region of interest" description="Disordered" evidence="1">
    <location>
        <begin position="1"/>
        <end position="35"/>
    </location>
</feature>
<dbReference type="Pfam" id="PF21882">
    <property type="entry name" value="Gp53-like_C"/>
    <property type="match status" value="1"/>
</dbReference>
<reference evidence="4" key="1">
    <citation type="submission" date="2022-10" db="EMBL/GenBank/DDBJ databases">
        <authorList>
            <person name="Boutroux M."/>
        </authorList>
    </citation>
    <scope>NUCLEOTIDE SEQUENCE</scope>
    <source>
        <strain evidence="4">51.81</strain>
    </source>
</reference>
<reference evidence="5" key="2">
    <citation type="submission" date="2024-02" db="EMBL/GenBank/DDBJ databases">
        <title>Neisseria leonii sp. nov.</title>
        <authorList>
            <person name="Boutroux M."/>
            <person name="Favre-Rochex S."/>
            <person name="Gorgette O."/>
            <person name="Touak G."/>
            <person name="Muhle E."/>
            <person name="Chesneau O."/>
            <person name="Clermont D."/>
            <person name="Rahi P."/>
        </authorList>
    </citation>
    <scope>NUCLEOTIDE SEQUENCE</scope>
    <source>
        <strain evidence="5">51.81</strain>
    </source>
</reference>
<protein>
    <recommendedName>
        <fullName evidence="7">Phage tail protein</fullName>
    </recommendedName>
</protein>
<organism evidence="4">
    <name type="scientific">Neisseria leonii</name>
    <dbReference type="NCBI Taxonomy" id="2995413"/>
    <lineage>
        <taxon>Bacteria</taxon>
        <taxon>Pseudomonadati</taxon>
        <taxon>Pseudomonadota</taxon>
        <taxon>Betaproteobacteria</taxon>
        <taxon>Neisseriales</taxon>
        <taxon>Neisseriaceae</taxon>
        <taxon>Neisseria</taxon>
    </lineage>
</organism>
<dbReference type="InterPro" id="IPR040956">
    <property type="entry name" value="BppL_N"/>
</dbReference>
<dbReference type="InterPro" id="IPR054500">
    <property type="entry name" value="Phage_fiber_rpt"/>
</dbReference>
<feature type="domain" description="Lower baseplate protein N-terminal" evidence="2">
    <location>
        <begin position="173"/>
        <end position="191"/>
    </location>
</feature>
<name>A0A9X4E8W8_9NEIS</name>
<feature type="compositionally biased region" description="Basic and acidic residues" evidence="1">
    <location>
        <begin position="1"/>
        <end position="16"/>
    </location>
</feature>
<dbReference type="InterPro" id="IPR054075">
    <property type="entry name" value="Gp53-like_C"/>
</dbReference>
<dbReference type="EMBL" id="CP146598">
    <property type="protein sequence ID" value="WWY02850.1"/>
    <property type="molecule type" value="Genomic_DNA"/>
</dbReference>
<evidence type="ECO:0000313" key="4">
    <source>
        <dbReference type="EMBL" id="MDD9327698.1"/>
    </source>
</evidence>
<dbReference type="Gene3D" id="2.60.40.3940">
    <property type="match status" value="1"/>
</dbReference>
<gene>
    <name evidence="4" type="ORF">ORY91_001108</name>
    <name evidence="5" type="ORF">V9W64_09160</name>
</gene>
<dbReference type="Pfam" id="PF18338">
    <property type="entry name" value="BppL_N"/>
    <property type="match status" value="1"/>
</dbReference>
<sequence length="444" mass="46312">MKRADLDKRAQRDKFGSGKHGFQSGNPSGGVLPTIPGAEWFDHVQEEIAGVIEAGGITVNPQQYNQLLTAMRKLFSDATRTLTAGAGLTGGGDLSANRTIGLATPSTLSGSTTNWVGNGATGHTHEIAKATPTLAGVAKLVNVLNSTATDAALTAAQGKVLADQIAAANANSVMLTGDQTIAGTKTFSGSLNTNAEIRAGGMVSASYRNDWVGFWANQPTEGKHGFFDVAVNGVTRGGMQIATHGNGRYHVDLLVTPAGATNADRRVSGMTVYDGSIYTHAYGWLHEGFIRNGVGAGQIAGHQISLGWSSGLRLKAQVDNVDLGNIVFDSQLNAGLSGKANLSDFAAYHGQSGYQRLPNGLIIQWMRITKAVGTFSGTYNFPIAFPRACFGVSISNSWYISGAGNGYQLRAGVLNNSSFGVGEDNFNNYGSGNSGQAFVIAIGN</sequence>
<dbReference type="Gene3D" id="6.10.140.2190">
    <property type="match status" value="1"/>
</dbReference>
<evidence type="ECO:0000259" key="3">
    <source>
        <dbReference type="Pfam" id="PF21882"/>
    </source>
</evidence>
<keyword evidence="6" id="KW-1185">Reference proteome</keyword>
<dbReference type="RefSeq" id="WP_274570662.1">
    <property type="nucleotide sequence ID" value="NZ_CP145606.1"/>
</dbReference>
<dbReference type="Proteomes" id="UP001149607">
    <property type="component" value="Chromosome"/>
</dbReference>
<evidence type="ECO:0000259" key="2">
    <source>
        <dbReference type="Pfam" id="PF18338"/>
    </source>
</evidence>
<dbReference type="Pfam" id="PF22337">
    <property type="entry name" value="Phage_fiber_rpt"/>
    <property type="match status" value="1"/>
</dbReference>
<dbReference type="AlphaFoldDB" id="A0A9X4E8W8"/>
<evidence type="ECO:0000313" key="5">
    <source>
        <dbReference type="EMBL" id="WWY02850.1"/>
    </source>
</evidence>